<organism evidence="2 3">
    <name type="scientific">Aphanizomenon flos-aquae LD13</name>
    <dbReference type="NCBI Taxonomy" id="1710894"/>
    <lineage>
        <taxon>Bacteria</taxon>
        <taxon>Bacillati</taxon>
        <taxon>Cyanobacteriota</taxon>
        <taxon>Cyanophyceae</taxon>
        <taxon>Nostocales</taxon>
        <taxon>Aphanizomenonaceae</taxon>
        <taxon>Aphanizomenon</taxon>
    </lineage>
</organism>
<evidence type="ECO:0000313" key="2">
    <source>
        <dbReference type="EMBL" id="OBQ25205.1"/>
    </source>
</evidence>
<accession>A0A1B7VWC4</accession>
<feature type="transmembrane region" description="Helical" evidence="1">
    <location>
        <begin position="79"/>
        <end position="101"/>
    </location>
</feature>
<gene>
    <name evidence="2" type="ORF">AN481_11250</name>
</gene>
<keyword evidence="1" id="KW-0472">Membrane</keyword>
<proteinExistence type="predicted"/>
<protein>
    <recommendedName>
        <fullName evidence="4">Signal peptidase I</fullName>
    </recommendedName>
</protein>
<feature type="transmembrane region" description="Helical" evidence="1">
    <location>
        <begin position="28"/>
        <end position="49"/>
    </location>
</feature>
<dbReference type="AlphaFoldDB" id="A0A1B7VWC4"/>
<dbReference type="PATRIC" id="fig|1710894.3.peg.4358"/>
<keyword evidence="1" id="KW-0812">Transmembrane</keyword>
<dbReference type="EMBL" id="LJOY01000034">
    <property type="protein sequence ID" value="OBQ25205.1"/>
    <property type="molecule type" value="Genomic_DNA"/>
</dbReference>
<feature type="transmembrane region" description="Helical" evidence="1">
    <location>
        <begin position="113"/>
        <end position="132"/>
    </location>
</feature>
<keyword evidence="1" id="KW-1133">Transmembrane helix</keyword>
<sequence>MLLLQYNWHVTSLLAQSSSSSDGAGENIVFLLFALFGYLFGSYCFYTIYEKLGEQNAWFAWVPILNNWIMYKAGDQSPWWIVGLFIPLVNFVALIFLLMAFIKIVEKLGKSPWLILLMIIPLVNFVVLYNFAFG</sequence>
<name>A0A1B7VWC4_APHFL</name>
<evidence type="ECO:0000313" key="3">
    <source>
        <dbReference type="Proteomes" id="UP000092382"/>
    </source>
</evidence>
<comment type="caution">
    <text evidence="2">The sequence shown here is derived from an EMBL/GenBank/DDBJ whole genome shotgun (WGS) entry which is preliminary data.</text>
</comment>
<dbReference type="STRING" id="1803587.GCA_001593825_00309"/>
<dbReference type="InterPro" id="IPR043739">
    <property type="entry name" value="DUF5684"/>
</dbReference>
<evidence type="ECO:0008006" key="4">
    <source>
        <dbReference type="Google" id="ProtNLM"/>
    </source>
</evidence>
<reference evidence="2 3" key="1">
    <citation type="submission" date="2015-09" db="EMBL/GenBank/DDBJ databases">
        <title>Whole genome shotgun sequence assembly of Aphanizomenon flos-aquae UKL13.</title>
        <authorList>
            <person name="Driscoll C."/>
        </authorList>
    </citation>
    <scope>NUCLEOTIDE SEQUENCE [LARGE SCALE GENOMIC DNA]</scope>
    <source>
        <strain evidence="2">MDT13</strain>
    </source>
</reference>
<dbReference type="Proteomes" id="UP000092382">
    <property type="component" value="Unassembled WGS sequence"/>
</dbReference>
<dbReference type="Pfam" id="PF18936">
    <property type="entry name" value="DUF5684"/>
    <property type="match status" value="1"/>
</dbReference>
<evidence type="ECO:0000256" key="1">
    <source>
        <dbReference type="SAM" id="Phobius"/>
    </source>
</evidence>